<dbReference type="InterPro" id="IPR011054">
    <property type="entry name" value="Rudment_hybrid_motif"/>
</dbReference>
<evidence type="ECO:0000256" key="10">
    <source>
        <dbReference type="ARBA" id="ARBA00022832"/>
    </source>
</evidence>
<dbReference type="Gene3D" id="3.30.1490.20">
    <property type="entry name" value="ATP-grasp fold, A domain"/>
    <property type="match status" value="1"/>
</dbReference>
<evidence type="ECO:0000256" key="5">
    <source>
        <dbReference type="ARBA" id="ARBA00017242"/>
    </source>
</evidence>
<evidence type="ECO:0000256" key="17">
    <source>
        <dbReference type="ARBA" id="ARBA00048600"/>
    </source>
</evidence>
<comment type="function">
    <text evidence="1 19">This protein is a component of the acetyl coenzyme A carboxylase complex; first, biotin carboxylase catalyzes the carboxylation of the carrier protein and then the transcarboxylase transfers the carboxyl group to form malonyl-CoA.</text>
</comment>
<keyword evidence="14 19" id="KW-0275">Fatty acid biosynthesis</keyword>
<comment type="catalytic activity">
    <reaction evidence="17 19">
        <text>N(6)-biotinyl-L-lysyl-[protein] + hydrogencarbonate + ATP = N(6)-carboxybiotinyl-L-lysyl-[protein] + ADP + phosphate + H(+)</text>
        <dbReference type="Rhea" id="RHEA:13501"/>
        <dbReference type="Rhea" id="RHEA-COMP:10505"/>
        <dbReference type="Rhea" id="RHEA-COMP:10506"/>
        <dbReference type="ChEBI" id="CHEBI:15378"/>
        <dbReference type="ChEBI" id="CHEBI:17544"/>
        <dbReference type="ChEBI" id="CHEBI:30616"/>
        <dbReference type="ChEBI" id="CHEBI:43474"/>
        <dbReference type="ChEBI" id="CHEBI:83144"/>
        <dbReference type="ChEBI" id="CHEBI:83145"/>
        <dbReference type="ChEBI" id="CHEBI:456216"/>
        <dbReference type="EC" id="6.3.4.14"/>
    </reaction>
</comment>
<evidence type="ECO:0000256" key="13">
    <source>
        <dbReference type="ARBA" id="ARBA00023098"/>
    </source>
</evidence>
<comment type="caution">
    <text evidence="22">The sequence shown here is derived from an EMBL/GenBank/DDBJ whole genome shotgun (WGS) entry which is preliminary data.</text>
</comment>
<evidence type="ECO:0000256" key="8">
    <source>
        <dbReference type="ARBA" id="ARBA00022723"/>
    </source>
</evidence>
<evidence type="ECO:0000256" key="6">
    <source>
        <dbReference type="ARBA" id="ARBA00022516"/>
    </source>
</evidence>
<dbReference type="InterPro" id="IPR011764">
    <property type="entry name" value="Biotin_carboxylation_dom"/>
</dbReference>
<evidence type="ECO:0000256" key="2">
    <source>
        <dbReference type="ARBA" id="ARBA00004956"/>
    </source>
</evidence>
<evidence type="ECO:0000256" key="15">
    <source>
        <dbReference type="ARBA" id="ARBA00023267"/>
    </source>
</evidence>
<dbReference type="SMART" id="SM00878">
    <property type="entry name" value="Biotin_carb_C"/>
    <property type="match status" value="1"/>
</dbReference>
<name>A0ABU9BGS0_9BURK</name>
<feature type="domain" description="Biotin carboxylation" evidence="21">
    <location>
        <begin position="1"/>
        <end position="445"/>
    </location>
</feature>
<evidence type="ECO:0000313" key="23">
    <source>
        <dbReference type="Proteomes" id="UP001368500"/>
    </source>
</evidence>
<dbReference type="PROSITE" id="PS50979">
    <property type="entry name" value="BC"/>
    <property type="match status" value="1"/>
</dbReference>
<dbReference type="Pfam" id="PF02785">
    <property type="entry name" value="Biotin_carb_C"/>
    <property type="match status" value="1"/>
</dbReference>
<gene>
    <name evidence="22" type="primary">accC</name>
    <name evidence="22" type="ORF">AACH11_20040</name>
</gene>
<evidence type="ECO:0000259" key="21">
    <source>
        <dbReference type="PROSITE" id="PS50979"/>
    </source>
</evidence>
<keyword evidence="10 19" id="KW-0276">Fatty acid metabolism</keyword>
<dbReference type="PROSITE" id="PS50975">
    <property type="entry name" value="ATP_GRASP"/>
    <property type="match status" value="1"/>
</dbReference>
<dbReference type="Proteomes" id="UP001368500">
    <property type="component" value="Unassembled WGS sequence"/>
</dbReference>
<feature type="domain" description="ATP-grasp" evidence="20">
    <location>
        <begin position="120"/>
        <end position="317"/>
    </location>
</feature>
<comment type="subunit">
    <text evidence="3 19">Acetyl-CoA carboxylase is a heterohexamer of biotin carboxyl carrier protein, biotin carboxylase and the two subunits of carboxyl transferase in a 2:2 complex.</text>
</comment>
<dbReference type="InterPro" id="IPR005482">
    <property type="entry name" value="Biotin_COase_C"/>
</dbReference>
<dbReference type="SUPFAM" id="SSF51246">
    <property type="entry name" value="Rudiment single hybrid motif"/>
    <property type="match status" value="1"/>
</dbReference>
<evidence type="ECO:0000256" key="16">
    <source>
        <dbReference type="ARBA" id="ARBA00033786"/>
    </source>
</evidence>
<keyword evidence="6 19" id="KW-0444">Lipid biosynthesis</keyword>
<keyword evidence="15 19" id="KW-0092">Biotin</keyword>
<keyword evidence="9 18" id="KW-0547">Nucleotide-binding</keyword>
<evidence type="ECO:0000256" key="4">
    <source>
        <dbReference type="ARBA" id="ARBA00013263"/>
    </source>
</evidence>
<dbReference type="NCBIfam" id="NF006367">
    <property type="entry name" value="PRK08591.1"/>
    <property type="match status" value="1"/>
</dbReference>
<dbReference type="InterPro" id="IPR005479">
    <property type="entry name" value="CPAse_ATP-bd"/>
</dbReference>
<dbReference type="InterPro" id="IPR013815">
    <property type="entry name" value="ATP_grasp_subdomain_1"/>
</dbReference>
<dbReference type="PANTHER" id="PTHR48095:SF2">
    <property type="entry name" value="BIOTIN CARBOXYLASE, CHLOROPLASTIC"/>
    <property type="match status" value="1"/>
</dbReference>
<organism evidence="22 23">
    <name type="scientific">Pseudaquabacterium rugosum</name>
    <dbReference type="NCBI Taxonomy" id="2984194"/>
    <lineage>
        <taxon>Bacteria</taxon>
        <taxon>Pseudomonadati</taxon>
        <taxon>Pseudomonadota</taxon>
        <taxon>Betaproteobacteria</taxon>
        <taxon>Burkholderiales</taxon>
        <taxon>Sphaerotilaceae</taxon>
        <taxon>Pseudaquabacterium</taxon>
    </lineage>
</organism>
<evidence type="ECO:0000256" key="14">
    <source>
        <dbReference type="ARBA" id="ARBA00023160"/>
    </source>
</evidence>
<sequence>MFDTVLIANRGEIALRVLRACRVLGLRVVCVHSEADRGAPWLAQADEAICIGPAPASRSYLDPAAILAAAERSGAGAIHPGYGFLSENAGFVERVERAGLRFIGPSAACIRTMGDKVSAKRAMRAAGVPCVPGPDAGLPEDPQALLALAEAIGWPVIVKAAGGGGGRGMRVVRTPDELAPALALTREEARRAFGNPEVYIEKFLLHPRHVEIQVLADAHGHAVWLGARDCSLQRRHQKVIEEAPAPGIDPAALAEVGARCAAACAQIGYVGVGTFEFLYEDGAFFFIEMNTRLQVEHPVTELTAGLDIVEQQIRVARGEPLAFGQADVRCQGHAFECRINAEDPRTFRPSPGRISAWHAPGGWGVRVDSHACAGYVVPPHYDSMIGKLIVHGRDRADALNRLGVALAEMRVEGIATNLPLHRALAADAGFAAGGVDIHYLERWLDQRHTPA</sequence>
<keyword evidence="23" id="KW-1185">Reference proteome</keyword>
<dbReference type="SUPFAM" id="SSF52440">
    <property type="entry name" value="PreATP-grasp domain"/>
    <property type="match status" value="1"/>
</dbReference>
<keyword evidence="12" id="KW-0460">Magnesium</keyword>
<evidence type="ECO:0000256" key="9">
    <source>
        <dbReference type="ARBA" id="ARBA00022741"/>
    </source>
</evidence>
<dbReference type="Pfam" id="PF00289">
    <property type="entry name" value="Biotin_carb_N"/>
    <property type="match status" value="1"/>
</dbReference>
<dbReference type="NCBIfam" id="TIGR00514">
    <property type="entry name" value="accC"/>
    <property type="match status" value="1"/>
</dbReference>
<evidence type="ECO:0000259" key="20">
    <source>
        <dbReference type="PROSITE" id="PS50975"/>
    </source>
</evidence>
<comment type="pathway">
    <text evidence="2 19">Lipid metabolism; malonyl-CoA biosynthesis; malonyl-CoA from acetyl-CoA: step 1/1.</text>
</comment>
<evidence type="ECO:0000313" key="22">
    <source>
        <dbReference type="EMBL" id="MEK8028259.1"/>
    </source>
</evidence>
<reference evidence="22 23" key="1">
    <citation type="submission" date="2024-04" db="EMBL/GenBank/DDBJ databases">
        <title>Novel species of the genus Ideonella isolated from streams.</title>
        <authorList>
            <person name="Lu H."/>
        </authorList>
    </citation>
    <scope>NUCLEOTIDE SEQUENCE [LARGE SCALE GENOMIC DNA]</scope>
    <source>
        <strain evidence="22 23">BYS139W</strain>
    </source>
</reference>
<dbReference type="InterPro" id="IPR011761">
    <property type="entry name" value="ATP-grasp"/>
</dbReference>
<dbReference type="InterPro" id="IPR016185">
    <property type="entry name" value="PreATP-grasp_dom_sf"/>
</dbReference>
<dbReference type="GO" id="GO:0004075">
    <property type="term" value="F:biotin carboxylase activity"/>
    <property type="evidence" value="ECO:0007669"/>
    <property type="project" value="UniProtKB-EC"/>
</dbReference>
<evidence type="ECO:0000256" key="18">
    <source>
        <dbReference type="PROSITE-ProRule" id="PRU00409"/>
    </source>
</evidence>
<evidence type="ECO:0000256" key="3">
    <source>
        <dbReference type="ARBA" id="ARBA00011750"/>
    </source>
</evidence>
<evidence type="ECO:0000256" key="1">
    <source>
        <dbReference type="ARBA" id="ARBA00003761"/>
    </source>
</evidence>
<proteinExistence type="predicted"/>
<dbReference type="EMBL" id="JBBUTF010000021">
    <property type="protein sequence ID" value="MEK8028259.1"/>
    <property type="molecule type" value="Genomic_DNA"/>
</dbReference>
<dbReference type="RefSeq" id="WP_341376045.1">
    <property type="nucleotide sequence ID" value="NZ_JBBUTF010000021.1"/>
</dbReference>
<evidence type="ECO:0000256" key="12">
    <source>
        <dbReference type="ARBA" id="ARBA00022842"/>
    </source>
</evidence>
<dbReference type="InterPro" id="IPR005481">
    <property type="entry name" value="BC-like_N"/>
</dbReference>
<accession>A0ABU9BGS0</accession>
<dbReference type="PROSITE" id="PS00867">
    <property type="entry name" value="CPSASE_2"/>
    <property type="match status" value="1"/>
</dbReference>
<keyword evidence="7 19" id="KW-0436">Ligase</keyword>
<keyword evidence="13 19" id="KW-0443">Lipid metabolism</keyword>
<dbReference type="EC" id="6.3.4.14" evidence="4 19"/>
<dbReference type="Gene3D" id="3.40.50.20">
    <property type="match status" value="1"/>
</dbReference>
<dbReference type="Pfam" id="PF02786">
    <property type="entry name" value="CPSase_L_D2"/>
    <property type="match status" value="1"/>
</dbReference>
<evidence type="ECO:0000256" key="11">
    <source>
        <dbReference type="ARBA" id="ARBA00022840"/>
    </source>
</evidence>
<protein>
    <recommendedName>
        <fullName evidence="5 19">Biotin carboxylase</fullName>
        <ecNumber evidence="4 19">6.3.4.14</ecNumber>
    </recommendedName>
    <alternativeName>
        <fullName evidence="16 19">Acetyl-coenzyme A carboxylase biotin carboxylase subunit A</fullName>
    </alternativeName>
</protein>
<dbReference type="SUPFAM" id="SSF56059">
    <property type="entry name" value="Glutathione synthetase ATP-binding domain-like"/>
    <property type="match status" value="1"/>
</dbReference>
<evidence type="ECO:0000256" key="7">
    <source>
        <dbReference type="ARBA" id="ARBA00022598"/>
    </source>
</evidence>
<keyword evidence="11 18" id="KW-0067">ATP-binding</keyword>
<dbReference type="InterPro" id="IPR051602">
    <property type="entry name" value="ACC_Biotin_Carboxylase"/>
</dbReference>
<evidence type="ECO:0000256" key="19">
    <source>
        <dbReference type="RuleBase" id="RU365063"/>
    </source>
</evidence>
<keyword evidence="8" id="KW-0479">Metal-binding</keyword>
<dbReference type="PANTHER" id="PTHR48095">
    <property type="entry name" value="PYRUVATE CARBOXYLASE SUBUNIT A"/>
    <property type="match status" value="1"/>
</dbReference>
<dbReference type="InterPro" id="IPR004549">
    <property type="entry name" value="Acetyl_CoA_COase_biotin_COase"/>
</dbReference>
<dbReference type="Gene3D" id="3.30.470.20">
    <property type="entry name" value="ATP-grasp fold, B domain"/>
    <property type="match status" value="1"/>
</dbReference>